<comment type="subcellular location">
    <subcellularLocation>
        <location evidence="5">Cytoplasm</location>
    </subcellularLocation>
    <text evidence="5">Localizes to the division site, in a FtsZ-dependent manner.</text>
</comment>
<keyword evidence="5" id="KW-0963">Cytoplasm</keyword>
<dbReference type="STRING" id="1423747.FC69_GL000651"/>
<reference evidence="6 7" key="1">
    <citation type="journal article" date="2015" name="Genome Announc.">
        <title>Expanding the biotechnology potential of lactobacilli through comparative genomics of 213 strains and associated genera.</title>
        <authorList>
            <person name="Sun Z."/>
            <person name="Harris H.M."/>
            <person name="McCann A."/>
            <person name="Guo C."/>
            <person name="Argimon S."/>
            <person name="Zhang W."/>
            <person name="Yang X."/>
            <person name="Jeffery I.B."/>
            <person name="Cooney J.C."/>
            <person name="Kagawa T.F."/>
            <person name="Liu W."/>
            <person name="Song Y."/>
            <person name="Salvetti E."/>
            <person name="Wrobel A."/>
            <person name="Rasinkangas P."/>
            <person name="Parkhill J."/>
            <person name="Rea M.C."/>
            <person name="O'Sullivan O."/>
            <person name="Ritari J."/>
            <person name="Douillard F.P."/>
            <person name="Paul Ross R."/>
            <person name="Yang R."/>
            <person name="Briner A.E."/>
            <person name="Felis G.E."/>
            <person name="de Vos W.M."/>
            <person name="Barrangou R."/>
            <person name="Klaenhammer T.R."/>
            <person name="Caufield P.W."/>
            <person name="Cui Y."/>
            <person name="Zhang H."/>
            <person name="O'Toole P.W."/>
        </authorList>
    </citation>
    <scope>NUCLEOTIDE SEQUENCE [LARGE SCALE GENOMIC DNA]</scope>
    <source>
        <strain evidence="6 7">DSM 14340</strain>
    </source>
</reference>
<accession>A0A0R1S7F6</accession>
<protein>
    <recommendedName>
        <fullName evidence="5">Cell division protein SepF</fullName>
    </recommendedName>
</protein>
<dbReference type="eggNOG" id="COG1799">
    <property type="taxonomic scope" value="Bacteria"/>
</dbReference>
<name>A0A0R1S7F6_9LACO</name>
<dbReference type="PANTHER" id="PTHR35798:SF1">
    <property type="entry name" value="CELL DIVISION PROTEIN SEPF"/>
    <property type="match status" value="1"/>
</dbReference>
<dbReference type="RefSeq" id="WP_025082541.1">
    <property type="nucleotide sequence ID" value="NZ_AZEX01000018.1"/>
</dbReference>
<evidence type="ECO:0000256" key="2">
    <source>
        <dbReference type="ARBA" id="ARBA00023210"/>
    </source>
</evidence>
<dbReference type="Gene3D" id="3.30.110.150">
    <property type="entry name" value="SepF-like protein"/>
    <property type="match status" value="1"/>
</dbReference>
<evidence type="ECO:0000256" key="5">
    <source>
        <dbReference type="HAMAP-Rule" id="MF_01197"/>
    </source>
</evidence>
<dbReference type="InterPro" id="IPR007561">
    <property type="entry name" value="Cell_div_SepF/SepF-rel"/>
</dbReference>
<comment type="subunit">
    <text evidence="5">Homodimer. Interacts with FtsZ.</text>
</comment>
<keyword evidence="2 5" id="KW-0717">Septation</keyword>
<keyword evidence="1 5" id="KW-0132">Cell division</keyword>
<evidence type="ECO:0000256" key="3">
    <source>
        <dbReference type="ARBA" id="ARBA00023306"/>
    </source>
</evidence>
<dbReference type="InterPro" id="IPR023052">
    <property type="entry name" value="Cell_div_SepF"/>
</dbReference>
<dbReference type="GO" id="GO:0000917">
    <property type="term" value="P:division septum assembly"/>
    <property type="evidence" value="ECO:0007669"/>
    <property type="project" value="UniProtKB-KW"/>
</dbReference>
<evidence type="ECO:0000313" key="7">
    <source>
        <dbReference type="Proteomes" id="UP000051264"/>
    </source>
</evidence>
<keyword evidence="3 5" id="KW-0131">Cell cycle</keyword>
<dbReference type="PANTHER" id="PTHR35798">
    <property type="entry name" value="CELL DIVISION PROTEIN SEPF"/>
    <property type="match status" value="1"/>
</dbReference>
<dbReference type="GO" id="GO:0043093">
    <property type="term" value="P:FtsZ-dependent cytokinesis"/>
    <property type="evidence" value="ECO:0007669"/>
    <property type="project" value="UniProtKB-UniRule"/>
</dbReference>
<gene>
    <name evidence="5" type="primary">sepF</name>
    <name evidence="6" type="ORF">FC69_GL000651</name>
</gene>
<dbReference type="EMBL" id="AZEX01000018">
    <property type="protein sequence ID" value="KRL61435.1"/>
    <property type="molecule type" value="Genomic_DNA"/>
</dbReference>
<evidence type="ECO:0000313" key="6">
    <source>
        <dbReference type="EMBL" id="KRL61435.1"/>
    </source>
</evidence>
<dbReference type="GO" id="GO:0005737">
    <property type="term" value="C:cytoplasm"/>
    <property type="evidence" value="ECO:0007669"/>
    <property type="project" value="UniProtKB-SubCell"/>
</dbReference>
<dbReference type="InterPro" id="IPR038594">
    <property type="entry name" value="SepF-like_sf"/>
</dbReference>
<dbReference type="Pfam" id="PF04472">
    <property type="entry name" value="SepF"/>
    <property type="match status" value="1"/>
</dbReference>
<dbReference type="HAMAP" id="MF_01197">
    <property type="entry name" value="SepF"/>
    <property type="match status" value="1"/>
</dbReference>
<proteinExistence type="inferred from homology"/>
<comment type="similarity">
    <text evidence="5">Belongs to the SepF family.</text>
</comment>
<dbReference type="AlphaFoldDB" id="A0A0R1S7F6"/>
<comment type="function">
    <text evidence="4 5">Cell division protein that is part of the divisome complex and is recruited early to the Z-ring. Probably stimulates Z-ring formation, perhaps through the cross-linking of FtsZ protofilaments. Its function overlaps with FtsA.</text>
</comment>
<dbReference type="Proteomes" id="UP000051264">
    <property type="component" value="Unassembled WGS sequence"/>
</dbReference>
<comment type="caution">
    <text evidence="6">The sequence shown here is derived from an EMBL/GenBank/DDBJ whole genome shotgun (WGS) entry which is preliminary data.</text>
</comment>
<dbReference type="OrthoDB" id="9815206at2"/>
<evidence type="ECO:0000256" key="4">
    <source>
        <dbReference type="ARBA" id="ARBA00044936"/>
    </source>
</evidence>
<dbReference type="PATRIC" id="fig|1423747.3.peg.666"/>
<evidence type="ECO:0000256" key="1">
    <source>
        <dbReference type="ARBA" id="ARBA00022618"/>
    </source>
</evidence>
<organism evidence="6 7">
    <name type="scientific">Latilactobacillus fuchuensis DSM 14340 = JCM 11249</name>
    <dbReference type="NCBI Taxonomy" id="1423747"/>
    <lineage>
        <taxon>Bacteria</taxon>
        <taxon>Bacillati</taxon>
        <taxon>Bacillota</taxon>
        <taxon>Bacilli</taxon>
        <taxon>Lactobacillales</taxon>
        <taxon>Lactobacillaceae</taxon>
        <taxon>Latilactobacillus</taxon>
    </lineage>
</organism>
<sequence>MAGKFSFSNFFGMNDEDDYLAENQANESVEEQAATRPNNIVSMQGATSAKLNKIVLCEPRIYSDAKKVSKNLLENKAVIVNFTRISAEQATRIVDFLTGTVFAVNGEIQRVGEQIFLCTPPNFEIDGNLSDIVDQNDFDTEVN</sequence>